<dbReference type="SUPFAM" id="SSF53850">
    <property type="entry name" value="Periplasmic binding protein-like II"/>
    <property type="match status" value="1"/>
</dbReference>
<dbReference type="CDD" id="cd01008">
    <property type="entry name" value="PBP2_NrtA_SsuA_CpmA_like"/>
    <property type="match status" value="1"/>
</dbReference>
<dbReference type="InterPro" id="IPR027939">
    <property type="entry name" value="NMT1/THI5"/>
</dbReference>
<dbReference type="InterPro" id="IPR015168">
    <property type="entry name" value="SsuA/THI5"/>
</dbReference>
<dbReference type="RefSeq" id="WP_093371978.1">
    <property type="nucleotide sequence ID" value="NZ_FOQA01000005.1"/>
</dbReference>
<dbReference type="EMBL" id="FOQA01000005">
    <property type="protein sequence ID" value="SFI00218.1"/>
    <property type="molecule type" value="Genomic_DNA"/>
</dbReference>
<evidence type="ECO:0000313" key="4">
    <source>
        <dbReference type="EMBL" id="SFI00218.1"/>
    </source>
</evidence>
<dbReference type="OrthoDB" id="9802202at2"/>
<dbReference type="PANTHER" id="PTHR31528:SF3">
    <property type="entry name" value="THIAMINE BIOSYNTHESIS PROTEIN HI_0357-RELATED"/>
    <property type="match status" value="1"/>
</dbReference>
<dbReference type="Pfam" id="PF09084">
    <property type="entry name" value="NMT1"/>
    <property type="match status" value="1"/>
</dbReference>
<evidence type="ECO:0000256" key="1">
    <source>
        <dbReference type="SAM" id="MobiDB-lite"/>
    </source>
</evidence>
<organism evidence="4 5">
    <name type="scientific">Tindallia magadiensis</name>
    <dbReference type="NCBI Taxonomy" id="69895"/>
    <lineage>
        <taxon>Bacteria</taxon>
        <taxon>Bacillati</taxon>
        <taxon>Bacillota</taxon>
        <taxon>Clostridia</taxon>
        <taxon>Peptostreptococcales</taxon>
        <taxon>Tindalliaceae</taxon>
        <taxon>Tindallia</taxon>
    </lineage>
</organism>
<feature type="chain" id="PRO_5038894852" evidence="2">
    <location>
        <begin position="24"/>
        <end position="353"/>
    </location>
</feature>
<evidence type="ECO:0000259" key="3">
    <source>
        <dbReference type="Pfam" id="PF09084"/>
    </source>
</evidence>
<accession>A0A1I3EMV6</accession>
<evidence type="ECO:0000256" key="2">
    <source>
        <dbReference type="SAM" id="SignalP"/>
    </source>
</evidence>
<dbReference type="AlphaFoldDB" id="A0A1I3EMV6"/>
<name>A0A1I3EMV6_9FIRM</name>
<feature type="signal peptide" evidence="2">
    <location>
        <begin position="1"/>
        <end position="23"/>
    </location>
</feature>
<evidence type="ECO:0000313" key="5">
    <source>
        <dbReference type="Proteomes" id="UP000199287"/>
    </source>
</evidence>
<gene>
    <name evidence="4" type="ORF">SAMN05192551_10574</name>
</gene>
<feature type="region of interest" description="Disordered" evidence="1">
    <location>
        <begin position="24"/>
        <end position="46"/>
    </location>
</feature>
<dbReference type="Gene3D" id="3.40.190.10">
    <property type="entry name" value="Periplasmic binding protein-like II"/>
    <property type="match status" value="2"/>
</dbReference>
<dbReference type="PANTHER" id="PTHR31528">
    <property type="entry name" value="4-AMINO-5-HYDROXYMETHYL-2-METHYLPYRIMIDINE PHOSPHATE SYNTHASE THI11-RELATED"/>
    <property type="match status" value="1"/>
</dbReference>
<feature type="compositionally biased region" description="Acidic residues" evidence="1">
    <location>
        <begin position="26"/>
        <end position="46"/>
    </location>
</feature>
<reference evidence="5" key="1">
    <citation type="submission" date="2016-10" db="EMBL/GenBank/DDBJ databases">
        <authorList>
            <person name="Varghese N."/>
            <person name="Submissions S."/>
        </authorList>
    </citation>
    <scope>NUCLEOTIDE SEQUENCE [LARGE SCALE GENOMIC DNA]</scope>
    <source>
        <strain evidence="5">Z-7934</strain>
    </source>
</reference>
<proteinExistence type="predicted"/>
<dbReference type="Proteomes" id="UP000199287">
    <property type="component" value="Unassembled WGS sequence"/>
</dbReference>
<protein>
    <submittedName>
        <fullName evidence="4">NitT/TauT family transport system substrate-binding protein</fullName>
    </submittedName>
</protein>
<feature type="domain" description="SsuA/THI5-like" evidence="3">
    <location>
        <begin position="67"/>
        <end position="272"/>
    </location>
</feature>
<dbReference type="STRING" id="69895.SAMN05192551_10574"/>
<keyword evidence="2" id="KW-0732">Signal</keyword>
<dbReference type="GO" id="GO:0009228">
    <property type="term" value="P:thiamine biosynthetic process"/>
    <property type="evidence" value="ECO:0007669"/>
    <property type="project" value="InterPro"/>
</dbReference>
<keyword evidence="5" id="KW-1185">Reference proteome</keyword>
<dbReference type="PROSITE" id="PS51257">
    <property type="entry name" value="PROKAR_LIPOPROTEIN"/>
    <property type="match status" value="1"/>
</dbReference>
<sequence>MKKIWLMLLIGMLSLSVVTGCSGADNNEEESVAPEESSEEVAEEVTEDKELTEIVVAELRSEFWIQAYLADSLGFFEEEGLEVEFVTTTDGPVAFQAMHAGSSHFTMLSTEPVLRAQDQGLESTILLSTLQNKPYMLIGAEGIERVEDLKGETIFAGMPGSAPYSFAVSILEKHGMSEEDVEWAQMEYGASLGALENGHVAAIYLRSTAKDEAAAINANIIVDVSDSQQHEEIYGTERYESSIIVGTKEFVENNPEEVQAFVNAIVKAMAWLEDASNEEVVEMASEHFQGRGITADQIEYLRPSLNPDGMITEAGHETIIAFCMEEGIIERDISFGEIYDLSFLTDAIEMILE</sequence>